<gene>
    <name evidence="1" type="ORF">MNB_SV-6-956</name>
</gene>
<reference evidence="1" key="1">
    <citation type="submission" date="2016-10" db="EMBL/GenBank/DDBJ databases">
        <authorList>
            <person name="de Groot N.N."/>
        </authorList>
    </citation>
    <scope>NUCLEOTIDE SEQUENCE</scope>
</reference>
<dbReference type="InterPro" id="IPR036322">
    <property type="entry name" value="WD40_repeat_dom_sf"/>
</dbReference>
<dbReference type="AlphaFoldDB" id="A0A1W1C6A2"/>
<protein>
    <submittedName>
        <fullName evidence="1">Putative lipoprotein</fullName>
    </submittedName>
</protein>
<organism evidence="1">
    <name type="scientific">hydrothermal vent metagenome</name>
    <dbReference type="NCBI Taxonomy" id="652676"/>
    <lineage>
        <taxon>unclassified sequences</taxon>
        <taxon>metagenomes</taxon>
        <taxon>ecological metagenomes</taxon>
    </lineage>
</organism>
<name>A0A1W1C6A2_9ZZZZ</name>
<proteinExistence type="predicted"/>
<dbReference type="PROSITE" id="PS51257">
    <property type="entry name" value="PROKAR_LIPOPROTEIN"/>
    <property type="match status" value="1"/>
</dbReference>
<accession>A0A1W1C6A2</accession>
<dbReference type="Gene3D" id="2.130.10.10">
    <property type="entry name" value="YVTN repeat-like/Quinoprotein amine dehydrogenase"/>
    <property type="match status" value="1"/>
</dbReference>
<keyword evidence="1" id="KW-0449">Lipoprotein</keyword>
<sequence>MIKEYTWLGVVVAIVLFSGCSGKKYFEPTQTYKASGAISGHKGKSLYLTRDGVTFNNQTYISKKGAGSLILSKGDRYIGENGSFVLVTNIEGKLSLISKKSKKISKTIEFNVPVVSASIKGNKIVYLLQDNTFGIYNTSSDEKIIESKSDDTFAVDARIANPMFVDNLAVIPTLDGKILIVDINNPENAKVIYISSKANLNNVIYLSRMGNLLVAATPNRVMTIGSAEGEFDDGISEVAISNGAIYVFTKAGEIVKFSKDLKALARAKFKFAHFSVATAFGGRVYAMDQQGSLIVLSADLKKHRIYDVGEVKDFAFISGNKIYKDNKVITLSKLSYE</sequence>
<dbReference type="SUPFAM" id="SSF50978">
    <property type="entry name" value="WD40 repeat-like"/>
    <property type="match status" value="1"/>
</dbReference>
<evidence type="ECO:0000313" key="1">
    <source>
        <dbReference type="EMBL" id="SFV61299.1"/>
    </source>
</evidence>
<dbReference type="InterPro" id="IPR015943">
    <property type="entry name" value="WD40/YVTN_repeat-like_dom_sf"/>
</dbReference>
<dbReference type="EMBL" id="FPHC01000064">
    <property type="protein sequence ID" value="SFV61299.1"/>
    <property type="molecule type" value="Genomic_DNA"/>
</dbReference>